<organism evidence="1 2">
    <name type="scientific">Paenibacillus taihuensis</name>
    <dbReference type="NCBI Taxonomy" id="1156355"/>
    <lineage>
        <taxon>Bacteria</taxon>
        <taxon>Bacillati</taxon>
        <taxon>Bacillota</taxon>
        <taxon>Bacilli</taxon>
        <taxon>Bacillales</taxon>
        <taxon>Paenibacillaceae</taxon>
        <taxon>Paenibacillus</taxon>
    </lineage>
</organism>
<accession>A0A3D9R601</accession>
<sequence>MHPYYGFSYPYQMFRAPDPSDVTQFKHSADQFMAPTLEMYHLLTQLSHSNDLALKIKEAASKSEHQKVEDYIKSAGVKSSFTLTYSPEGLILMLKPQDPGACFGIRLSICW</sequence>
<dbReference type="OrthoDB" id="2615349at2"/>
<gene>
    <name evidence="1" type="ORF">A8990_1298</name>
</gene>
<keyword evidence="2" id="KW-1185">Reference proteome</keyword>
<evidence type="ECO:0000313" key="2">
    <source>
        <dbReference type="Proteomes" id="UP000256304"/>
    </source>
</evidence>
<dbReference type="RefSeq" id="WP_116191041.1">
    <property type="nucleotide sequence ID" value="NZ_QTTN01000029.1"/>
</dbReference>
<dbReference type="Proteomes" id="UP000256304">
    <property type="component" value="Unassembled WGS sequence"/>
</dbReference>
<proteinExistence type="predicted"/>
<evidence type="ECO:0000313" key="1">
    <source>
        <dbReference type="EMBL" id="REE70523.1"/>
    </source>
</evidence>
<protein>
    <submittedName>
        <fullName evidence="1">Uncharacterized protein</fullName>
    </submittedName>
</protein>
<dbReference type="Pfam" id="PF26344">
    <property type="entry name" value="YuzC"/>
    <property type="match status" value="1"/>
</dbReference>
<reference evidence="1 2" key="1">
    <citation type="submission" date="2018-08" db="EMBL/GenBank/DDBJ databases">
        <title>Genomic Encyclopedia of Type Strains, Phase III (KMG-III): the genomes of soil and plant-associated and newly described type strains.</title>
        <authorList>
            <person name="Whitman W."/>
        </authorList>
    </citation>
    <scope>NUCLEOTIDE SEQUENCE [LARGE SCALE GENOMIC DNA]</scope>
    <source>
        <strain evidence="1 2">CGMCC 1.10966</strain>
    </source>
</reference>
<dbReference type="AlphaFoldDB" id="A0A3D9R601"/>
<dbReference type="InterPro" id="IPR058870">
    <property type="entry name" value="YuzC"/>
</dbReference>
<comment type="caution">
    <text evidence="1">The sequence shown here is derived from an EMBL/GenBank/DDBJ whole genome shotgun (WGS) entry which is preliminary data.</text>
</comment>
<dbReference type="EMBL" id="QTTN01000029">
    <property type="protein sequence ID" value="REE70523.1"/>
    <property type="molecule type" value="Genomic_DNA"/>
</dbReference>
<name>A0A3D9R601_9BACL</name>